<evidence type="ECO:0000313" key="2">
    <source>
        <dbReference type="Proteomes" id="UP000642829"/>
    </source>
</evidence>
<keyword evidence="2" id="KW-1185">Reference proteome</keyword>
<dbReference type="InterPro" id="IPR029058">
    <property type="entry name" value="AB_hydrolase_fold"/>
</dbReference>
<dbReference type="SUPFAM" id="SSF53474">
    <property type="entry name" value="alpha/beta-Hydrolases"/>
    <property type="match status" value="1"/>
</dbReference>
<dbReference type="Gene3D" id="3.40.50.1820">
    <property type="entry name" value="alpha/beta hydrolase"/>
    <property type="match status" value="1"/>
</dbReference>
<name>A0A8J3DKE2_9BACT</name>
<protein>
    <recommendedName>
        <fullName evidence="3">Alpha/beta hydrolase</fullName>
    </recommendedName>
</protein>
<dbReference type="AlphaFoldDB" id="A0A8J3DKE2"/>
<dbReference type="EMBL" id="BMXG01000026">
    <property type="protein sequence ID" value="GHC11537.1"/>
    <property type="molecule type" value="Genomic_DNA"/>
</dbReference>
<evidence type="ECO:0008006" key="3">
    <source>
        <dbReference type="Google" id="ProtNLM"/>
    </source>
</evidence>
<gene>
    <name evidence="1" type="ORF">GCM10007047_31000</name>
</gene>
<reference evidence="1" key="2">
    <citation type="submission" date="2020-09" db="EMBL/GenBank/DDBJ databases">
        <authorList>
            <person name="Sun Q."/>
            <person name="Kim S."/>
        </authorList>
    </citation>
    <scope>NUCLEOTIDE SEQUENCE</scope>
    <source>
        <strain evidence="1">KCTC 12870</strain>
    </source>
</reference>
<dbReference type="Proteomes" id="UP000642829">
    <property type="component" value="Unassembled WGS sequence"/>
</dbReference>
<organism evidence="1 2">
    <name type="scientific">Cerasicoccus arenae</name>
    <dbReference type="NCBI Taxonomy" id="424488"/>
    <lineage>
        <taxon>Bacteria</taxon>
        <taxon>Pseudomonadati</taxon>
        <taxon>Verrucomicrobiota</taxon>
        <taxon>Opitutia</taxon>
        <taxon>Puniceicoccales</taxon>
        <taxon>Cerasicoccaceae</taxon>
        <taxon>Cerasicoccus</taxon>
    </lineage>
</organism>
<proteinExistence type="predicted"/>
<sequence>MTEERHIHRSGICQAGKWGEGLIDLLGDICKRFWAIAFVLGCLSSVTLNAEDRFDVAVRPPLGPVDGVLVLCPGMNGDGSHFLAEKPWMDFADQHNLGVIALKFSSDSELMYGPERQGYYWPEQGSGDALLQAIEENFGVDQNIVIYGFSGGAHFTSRFVEWVPERVLVWSAYSAQFWDSPKSNDKSPPGIVACGEFDGGRWFPSYAYFYEGREMGKPWTWVSIAETGHFRKGPFEKFVREYFGAVLSGKHEKEWPVFIDIDTEEQATGSYSDFTQPELLTWLPTEDFVAKWRQVHHP</sequence>
<evidence type="ECO:0000313" key="1">
    <source>
        <dbReference type="EMBL" id="GHC11537.1"/>
    </source>
</evidence>
<dbReference type="RefSeq" id="WP_189516916.1">
    <property type="nucleotide sequence ID" value="NZ_BMXG01000026.1"/>
</dbReference>
<comment type="caution">
    <text evidence="1">The sequence shown here is derived from an EMBL/GenBank/DDBJ whole genome shotgun (WGS) entry which is preliminary data.</text>
</comment>
<reference evidence="1" key="1">
    <citation type="journal article" date="2014" name="Int. J. Syst. Evol. Microbiol.">
        <title>Complete genome sequence of Corynebacterium casei LMG S-19264T (=DSM 44701T), isolated from a smear-ripened cheese.</title>
        <authorList>
            <consortium name="US DOE Joint Genome Institute (JGI-PGF)"/>
            <person name="Walter F."/>
            <person name="Albersmeier A."/>
            <person name="Kalinowski J."/>
            <person name="Ruckert C."/>
        </authorList>
    </citation>
    <scope>NUCLEOTIDE SEQUENCE</scope>
    <source>
        <strain evidence="1">KCTC 12870</strain>
    </source>
</reference>
<accession>A0A8J3DKE2</accession>